<evidence type="ECO:0000313" key="3">
    <source>
        <dbReference type="Proteomes" id="UP000235025"/>
    </source>
</evidence>
<dbReference type="Pfam" id="PF03364">
    <property type="entry name" value="Polyketide_cyc"/>
    <property type="match status" value="1"/>
</dbReference>
<dbReference type="AlphaFoldDB" id="A0A2N6KAX5"/>
<dbReference type="InterPro" id="IPR047137">
    <property type="entry name" value="ORF3"/>
</dbReference>
<dbReference type="InterPro" id="IPR005031">
    <property type="entry name" value="COQ10_START"/>
</dbReference>
<protein>
    <recommendedName>
        <fullName evidence="1">Coenzyme Q-binding protein COQ10 START domain-containing protein</fullName>
    </recommendedName>
</protein>
<dbReference type="Proteomes" id="UP000235025">
    <property type="component" value="Unassembled WGS sequence"/>
</dbReference>
<gene>
    <name evidence="2" type="ORF">CEN50_21895</name>
</gene>
<name>A0A2N6KAX5_9CYAN</name>
<sequence length="148" mass="17252">MSDWLEHTVQMEVEAPIDLVWSLWSNLEQMPRWMKWIDSVTVPEDNPDISLWKLKSGGFEFTWKSRILKVIPHQIIQWESIDGLPNRGAIRFYDRHTSSIVKLTVAYAIPGILGKIMDSLFLGRLVESTLHADLERFKQYALQKKAEV</sequence>
<dbReference type="SUPFAM" id="SSF55961">
    <property type="entry name" value="Bet v1-like"/>
    <property type="match status" value="1"/>
</dbReference>
<dbReference type="PANTHER" id="PTHR33824:SF7">
    <property type="entry name" value="POLYKETIDE CYCLASE_DEHYDRASE AND LIPID TRANSPORT SUPERFAMILY PROTEIN"/>
    <property type="match status" value="1"/>
</dbReference>
<evidence type="ECO:0000313" key="2">
    <source>
        <dbReference type="EMBL" id="PLZ95587.1"/>
    </source>
</evidence>
<dbReference type="RefSeq" id="WP_102174762.1">
    <property type="nucleotide sequence ID" value="NZ_NMQA01000292.1"/>
</dbReference>
<dbReference type="PANTHER" id="PTHR33824">
    <property type="entry name" value="POLYKETIDE CYCLASE/DEHYDRASE AND LIPID TRANSPORT SUPERFAMILY PROTEIN"/>
    <property type="match status" value="1"/>
</dbReference>
<proteinExistence type="predicted"/>
<organism evidence="2 3">
    <name type="scientific">Fischerella thermalis CCMEE 5268</name>
    <dbReference type="NCBI Taxonomy" id="2019662"/>
    <lineage>
        <taxon>Bacteria</taxon>
        <taxon>Bacillati</taxon>
        <taxon>Cyanobacteriota</taxon>
        <taxon>Cyanophyceae</taxon>
        <taxon>Nostocales</taxon>
        <taxon>Hapalosiphonaceae</taxon>
        <taxon>Fischerella</taxon>
    </lineage>
</organism>
<evidence type="ECO:0000259" key="1">
    <source>
        <dbReference type="Pfam" id="PF03364"/>
    </source>
</evidence>
<feature type="domain" description="Coenzyme Q-binding protein COQ10 START" evidence="1">
    <location>
        <begin position="13"/>
        <end position="134"/>
    </location>
</feature>
<dbReference type="InterPro" id="IPR023393">
    <property type="entry name" value="START-like_dom_sf"/>
</dbReference>
<accession>A0A2N6KAX5</accession>
<reference evidence="2 3" key="1">
    <citation type="submission" date="2017-07" db="EMBL/GenBank/DDBJ databases">
        <title>Genomes of Fischerella (Mastigocladus) sp. strains.</title>
        <authorList>
            <person name="Miller S.R."/>
        </authorList>
    </citation>
    <scope>NUCLEOTIDE SEQUENCE [LARGE SCALE GENOMIC DNA]</scope>
    <source>
        <strain evidence="2 3">CCMEE 5268</strain>
    </source>
</reference>
<dbReference type="Gene3D" id="3.30.530.20">
    <property type="match status" value="1"/>
</dbReference>
<comment type="caution">
    <text evidence="2">The sequence shown here is derived from an EMBL/GenBank/DDBJ whole genome shotgun (WGS) entry which is preliminary data.</text>
</comment>
<dbReference type="EMBL" id="NMQA01000292">
    <property type="protein sequence ID" value="PLZ95587.1"/>
    <property type="molecule type" value="Genomic_DNA"/>
</dbReference>
<dbReference type="CDD" id="cd07817">
    <property type="entry name" value="SRPBCC_8"/>
    <property type="match status" value="1"/>
</dbReference>